<feature type="region of interest" description="Disordered" evidence="1">
    <location>
        <begin position="121"/>
        <end position="144"/>
    </location>
</feature>
<feature type="compositionally biased region" description="Basic and acidic residues" evidence="1">
    <location>
        <begin position="271"/>
        <end position="362"/>
    </location>
</feature>
<comment type="caution">
    <text evidence="2">The sequence shown here is derived from an EMBL/GenBank/DDBJ whole genome shotgun (WGS) entry which is preliminary data.</text>
</comment>
<protein>
    <recommendedName>
        <fullName evidence="4">SAP domain-containing protein</fullName>
    </recommendedName>
</protein>
<feature type="compositionally biased region" description="Basic and acidic residues" evidence="1">
    <location>
        <begin position="252"/>
        <end position="261"/>
    </location>
</feature>
<keyword evidence="3" id="KW-1185">Reference proteome</keyword>
<dbReference type="EMBL" id="BAABUK010000028">
    <property type="protein sequence ID" value="GAA5815826.1"/>
    <property type="molecule type" value="Genomic_DNA"/>
</dbReference>
<reference evidence="2 3" key="1">
    <citation type="submission" date="2024-04" db="EMBL/GenBank/DDBJ databases">
        <title>genome sequences of Mucor flavus KT1a and Helicostylum pulchrum KT1b strains isolated from the surface of a dry-aged beef.</title>
        <authorList>
            <person name="Toyotome T."/>
            <person name="Hosono M."/>
            <person name="Torimaru M."/>
            <person name="Fukuda K."/>
            <person name="Mikami N."/>
        </authorList>
    </citation>
    <scope>NUCLEOTIDE SEQUENCE [LARGE SCALE GENOMIC DNA]</scope>
    <source>
        <strain evidence="2 3">KT1a</strain>
    </source>
</reference>
<evidence type="ECO:0000313" key="3">
    <source>
        <dbReference type="Proteomes" id="UP001473302"/>
    </source>
</evidence>
<accession>A0ABP9Z9Q7</accession>
<feature type="region of interest" description="Disordered" evidence="1">
    <location>
        <begin position="252"/>
        <end position="362"/>
    </location>
</feature>
<evidence type="ECO:0000256" key="1">
    <source>
        <dbReference type="SAM" id="MobiDB-lite"/>
    </source>
</evidence>
<dbReference type="Proteomes" id="UP001473302">
    <property type="component" value="Unassembled WGS sequence"/>
</dbReference>
<gene>
    <name evidence="2" type="ORF">MFLAVUS_009341</name>
</gene>
<organism evidence="2 3">
    <name type="scientific">Mucor flavus</name>
    <dbReference type="NCBI Taxonomy" id="439312"/>
    <lineage>
        <taxon>Eukaryota</taxon>
        <taxon>Fungi</taxon>
        <taxon>Fungi incertae sedis</taxon>
        <taxon>Mucoromycota</taxon>
        <taxon>Mucoromycotina</taxon>
        <taxon>Mucoromycetes</taxon>
        <taxon>Mucorales</taxon>
        <taxon>Mucorineae</taxon>
        <taxon>Mucoraceae</taxon>
        <taxon>Mucor</taxon>
    </lineage>
</organism>
<evidence type="ECO:0000313" key="2">
    <source>
        <dbReference type="EMBL" id="GAA5815826.1"/>
    </source>
</evidence>
<feature type="compositionally biased region" description="Basic and acidic residues" evidence="1">
    <location>
        <begin position="164"/>
        <end position="173"/>
    </location>
</feature>
<name>A0ABP9Z9Q7_9FUNG</name>
<sequence>MLRTIVNINSRRSFHLSSTAREEWSKASLRRMKKPELVHLAKEHQLKLSGTKNEIIIQLLTHQTAKIVGVETPSSLSLPKTKPQPAFGSLDVDSFSKENSSFEADNAWTEAFEMKVAQRGSRKPMADAHDHFTSGSSKPHPMNKQIKPSVLLEDTTRAQSAAFEPKKSDEDTTRPSIPTEKTAAFEPKNVAEEIEGMDSQWVEAFNLKVGSRGARRDLTDTLSPTTSPSLSALEDLEFITLDNKAKDIKEVKETLNKEEPKSTGVRKKFDHAKQHTDKHGKQHFHNDNKQDISKDTKLKHEKEKETKKHTKEIKTHTEETKGHTEETREHTKGTREHKKETKEHTKETKDHKDTTDNSSREKWINTTVGSSMILWYIGGEEGISKLWHFLTSSS</sequence>
<proteinExistence type="predicted"/>
<evidence type="ECO:0008006" key="4">
    <source>
        <dbReference type="Google" id="ProtNLM"/>
    </source>
</evidence>
<feature type="region of interest" description="Disordered" evidence="1">
    <location>
        <begin position="157"/>
        <end position="177"/>
    </location>
</feature>